<gene>
    <name evidence="4" type="ORF">BST85_10645</name>
</gene>
<dbReference type="Gene3D" id="3.40.630.30">
    <property type="match status" value="1"/>
</dbReference>
<keyword evidence="1" id="KW-0808">Transferase</keyword>
<organism evidence="4 5">
    <name type="scientific">Aureitalea marina</name>
    <dbReference type="NCBI Taxonomy" id="930804"/>
    <lineage>
        <taxon>Bacteria</taxon>
        <taxon>Pseudomonadati</taxon>
        <taxon>Bacteroidota</taxon>
        <taxon>Flavobacteriia</taxon>
        <taxon>Flavobacteriales</taxon>
        <taxon>Flavobacteriaceae</taxon>
        <taxon>Aureitalea</taxon>
    </lineage>
</organism>
<dbReference type="Pfam" id="PF00583">
    <property type="entry name" value="Acetyltransf_1"/>
    <property type="match status" value="1"/>
</dbReference>
<dbReference type="SUPFAM" id="SSF55729">
    <property type="entry name" value="Acyl-CoA N-acyltransferases (Nat)"/>
    <property type="match status" value="1"/>
</dbReference>
<comment type="caution">
    <text evidence="4">The sequence shown here is derived from an EMBL/GenBank/DDBJ whole genome shotgun (WGS) entry which is preliminary data.</text>
</comment>
<evidence type="ECO:0000313" key="5">
    <source>
        <dbReference type="Proteomes" id="UP000239800"/>
    </source>
</evidence>
<dbReference type="GO" id="GO:0016747">
    <property type="term" value="F:acyltransferase activity, transferring groups other than amino-acyl groups"/>
    <property type="evidence" value="ECO:0007669"/>
    <property type="project" value="InterPro"/>
</dbReference>
<dbReference type="EMBL" id="MQUB01000001">
    <property type="protein sequence ID" value="PQB05289.1"/>
    <property type="molecule type" value="Genomic_DNA"/>
</dbReference>
<dbReference type="PROSITE" id="PS51186">
    <property type="entry name" value="GNAT"/>
    <property type="match status" value="1"/>
</dbReference>
<dbReference type="PANTHER" id="PTHR43877">
    <property type="entry name" value="AMINOALKYLPHOSPHONATE N-ACETYLTRANSFERASE-RELATED-RELATED"/>
    <property type="match status" value="1"/>
</dbReference>
<dbReference type="InterPro" id="IPR050832">
    <property type="entry name" value="Bact_Acetyltransf"/>
</dbReference>
<dbReference type="CDD" id="cd04301">
    <property type="entry name" value="NAT_SF"/>
    <property type="match status" value="1"/>
</dbReference>
<name>A0A2S7KRN7_9FLAO</name>
<reference evidence="4 5" key="1">
    <citation type="submission" date="2016-11" db="EMBL/GenBank/DDBJ databases">
        <title>Trade-off between light-utilization and light-protection in marine flavobacteria.</title>
        <authorList>
            <person name="Kumagai Y."/>
        </authorList>
    </citation>
    <scope>NUCLEOTIDE SEQUENCE [LARGE SCALE GENOMIC DNA]</scope>
    <source>
        <strain evidence="4 5">NBRC 107741</strain>
    </source>
</reference>
<dbReference type="Proteomes" id="UP000239800">
    <property type="component" value="Unassembled WGS sequence"/>
</dbReference>
<dbReference type="InterPro" id="IPR000182">
    <property type="entry name" value="GNAT_dom"/>
</dbReference>
<sequence>MELLFIERISTEQLEDLHRISVHTFRSNYGHLNTPENLQQHINQHLSKERLKTELEHPEMRFFFAWVDGKVVGYSKLNTGQGQTEDYGEDQLEIERIYVLEEYQGNGYGGALIQHAEQQAKTLGKSNIWLGVWEKNPRAIAFYEHIGFRKIGTHTFQVGQDPQTDWVMRLSL</sequence>
<evidence type="ECO:0000256" key="1">
    <source>
        <dbReference type="ARBA" id="ARBA00022679"/>
    </source>
</evidence>
<proteinExistence type="predicted"/>
<evidence type="ECO:0000256" key="2">
    <source>
        <dbReference type="ARBA" id="ARBA00023315"/>
    </source>
</evidence>
<dbReference type="InterPro" id="IPR016181">
    <property type="entry name" value="Acyl_CoA_acyltransferase"/>
</dbReference>
<dbReference type="OrthoDB" id="7205533at2"/>
<keyword evidence="2" id="KW-0012">Acyltransferase</keyword>
<protein>
    <recommendedName>
        <fullName evidence="3">N-acetyltransferase domain-containing protein</fullName>
    </recommendedName>
</protein>
<dbReference type="RefSeq" id="WP_104813228.1">
    <property type="nucleotide sequence ID" value="NZ_MQUB01000001.1"/>
</dbReference>
<accession>A0A2S7KRN7</accession>
<dbReference type="AlphaFoldDB" id="A0A2S7KRN7"/>
<feature type="domain" description="N-acetyltransferase" evidence="3">
    <location>
        <begin position="4"/>
        <end position="172"/>
    </location>
</feature>
<evidence type="ECO:0000313" key="4">
    <source>
        <dbReference type="EMBL" id="PQB05289.1"/>
    </source>
</evidence>
<evidence type="ECO:0000259" key="3">
    <source>
        <dbReference type="PROSITE" id="PS51186"/>
    </source>
</evidence>
<keyword evidence="5" id="KW-1185">Reference proteome</keyword>